<organism evidence="4 5">
    <name type="scientific">Sporocytophaga myxococcoides</name>
    <dbReference type="NCBI Taxonomy" id="153721"/>
    <lineage>
        <taxon>Bacteria</taxon>
        <taxon>Pseudomonadati</taxon>
        <taxon>Bacteroidota</taxon>
        <taxon>Cytophagia</taxon>
        <taxon>Cytophagales</taxon>
        <taxon>Cytophagaceae</taxon>
        <taxon>Sporocytophaga</taxon>
    </lineage>
</organism>
<evidence type="ECO:0000313" key="4">
    <source>
        <dbReference type="EMBL" id="GAL84152.1"/>
    </source>
</evidence>
<dbReference type="GO" id="GO:0009982">
    <property type="term" value="F:pseudouridine synthase activity"/>
    <property type="evidence" value="ECO:0007669"/>
    <property type="project" value="InterPro"/>
</dbReference>
<evidence type="ECO:0000256" key="1">
    <source>
        <dbReference type="ARBA" id="ARBA00010876"/>
    </source>
</evidence>
<reference evidence="4 5" key="1">
    <citation type="submission" date="2014-09" db="EMBL/GenBank/DDBJ databases">
        <title>Sporocytophaga myxococcoides PG-01 genome sequencing.</title>
        <authorList>
            <person name="Liu L."/>
            <person name="Gao P.J."/>
            <person name="Chen G.J."/>
            <person name="Wang L.S."/>
        </authorList>
    </citation>
    <scope>NUCLEOTIDE SEQUENCE [LARGE SCALE GENOMIC DNA]</scope>
    <source>
        <strain evidence="4 5">PG-01</strain>
    </source>
</reference>
<name>A0A098LCG1_9BACT</name>
<comment type="caution">
    <text evidence="4">The sequence shown here is derived from an EMBL/GenBank/DDBJ whole genome shotgun (WGS) entry which is preliminary data.</text>
</comment>
<dbReference type="InterPro" id="IPR006224">
    <property type="entry name" value="PsdUridine_synth_RluA-like_CS"/>
</dbReference>
<dbReference type="GO" id="GO:0140098">
    <property type="term" value="F:catalytic activity, acting on RNA"/>
    <property type="evidence" value="ECO:0007669"/>
    <property type="project" value="UniProtKB-ARBA"/>
</dbReference>
<evidence type="ECO:0000259" key="3">
    <source>
        <dbReference type="Pfam" id="PF00849"/>
    </source>
</evidence>
<keyword evidence="5" id="KW-1185">Reference proteome</keyword>
<comment type="similarity">
    <text evidence="1">Belongs to the pseudouridine synthase RluA family.</text>
</comment>
<dbReference type="STRING" id="153721.MYP_1380"/>
<feature type="domain" description="Pseudouridine synthase RsuA/RluA-like" evidence="3">
    <location>
        <begin position="21"/>
        <end position="145"/>
    </location>
</feature>
<dbReference type="Pfam" id="PF00849">
    <property type="entry name" value="PseudoU_synth_2"/>
    <property type="match status" value="1"/>
</dbReference>
<accession>A0A098LCG1</accession>
<dbReference type="SUPFAM" id="SSF55120">
    <property type="entry name" value="Pseudouridine synthase"/>
    <property type="match status" value="1"/>
</dbReference>
<keyword evidence="2" id="KW-0413">Isomerase</keyword>
<gene>
    <name evidence="4" type="ORF">MYP_1380</name>
</gene>
<evidence type="ECO:0000256" key="2">
    <source>
        <dbReference type="ARBA" id="ARBA00023235"/>
    </source>
</evidence>
<proteinExistence type="inferred from homology"/>
<dbReference type="GO" id="GO:0001522">
    <property type="term" value="P:pseudouridine synthesis"/>
    <property type="evidence" value="ECO:0007669"/>
    <property type="project" value="InterPro"/>
</dbReference>
<sequence>MQGDETGDKALPDYIKDYLRIKYNKPGNIFAGVVHRLDRPVSGLVVIAKTSKALERMNEIFRERKVEKVYWAIVGNKPPDLSGKLVHWMKKDGKINVSKTYDNQIKDSLRAELDYQMVGKSGESYLLEVSPHTGRHHQIRAQLSSMGCPIKGDVKYGFSEKNADHSICLHARRLKFIHPVKKEPIELIANLPGSGAWGKFRMFE</sequence>
<dbReference type="Proteomes" id="UP000030185">
    <property type="component" value="Unassembled WGS sequence"/>
</dbReference>
<dbReference type="Gene3D" id="3.30.2350.10">
    <property type="entry name" value="Pseudouridine synthase"/>
    <property type="match status" value="1"/>
</dbReference>
<dbReference type="PANTHER" id="PTHR21600:SF83">
    <property type="entry name" value="PSEUDOURIDYLATE SYNTHASE RPUSD4, MITOCHONDRIAL"/>
    <property type="match status" value="1"/>
</dbReference>
<dbReference type="GO" id="GO:0006396">
    <property type="term" value="P:RNA processing"/>
    <property type="evidence" value="ECO:0007669"/>
    <property type="project" value="UniProtKB-ARBA"/>
</dbReference>
<dbReference type="eggNOG" id="COG0564">
    <property type="taxonomic scope" value="Bacteria"/>
</dbReference>
<dbReference type="AlphaFoldDB" id="A0A098LCG1"/>
<dbReference type="PROSITE" id="PS01129">
    <property type="entry name" value="PSI_RLU"/>
    <property type="match status" value="1"/>
</dbReference>
<protein>
    <recommendedName>
        <fullName evidence="3">Pseudouridine synthase RsuA/RluA-like domain-containing protein</fullName>
    </recommendedName>
</protein>
<dbReference type="GO" id="GO:0003723">
    <property type="term" value="F:RNA binding"/>
    <property type="evidence" value="ECO:0007669"/>
    <property type="project" value="InterPro"/>
</dbReference>
<dbReference type="CDD" id="cd02869">
    <property type="entry name" value="PseudoU_synth_RluA_like"/>
    <property type="match status" value="1"/>
</dbReference>
<dbReference type="InterPro" id="IPR006145">
    <property type="entry name" value="PsdUridine_synth_RsuA/RluA"/>
</dbReference>
<dbReference type="EMBL" id="BBLT01000002">
    <property type="protein sequence ID" value="GAL84152.1"/>
    <property type="molecule type" value="Genomic_DNA"/>
</dbReference>
<dbReference type="PANTHER" id="PTHR21600">
    <property type="entry name" value="MITOCHONDRIAL RNA PSEUDOURIDINE SYNTHASE"/>
    <property type="match status" value="1"/>
</dbReference>
<evidence type="ECO:0000313" key="5">
    <source>
        <dbReference type="Proteomes" id="UP000030185"/>
    </source>
</evidence>
<dbReference type="InterPro" id="IPR020103">
    <property type="entry name" value="PsdUridine_synth_cat_dom_sf"/>
</dbReference>
<dbReference type="InterPro" id="IPR050188">
    <property type="entry name" value="RluA_PseudoU_synthase"/>
</dbReference>